<organism evidence="3 4">
    <name type="scientific">Halomonas huangheensis</name>
    <dbReference type="NCBI Taxonomy" id="1178482"/>
    <lineage>
        <taxon>Bacteria</taxon>
        <taxon>Pseudomonadati</taxon>
        <taxon>Pseudomonadota</taxon>
        <taxon>Gammaproteobacteria</taxon>
        <taxon>Oceanospirillales</taxon>
        <taxon>Halomonadaceae</taxon>
        <taxon>Halomonas</taxon>
    </lineage>
</organism>
<evidence type="ECO:0000313" key="4">
    <source>
        <dbReference type="Proteomes" id="UP000019113"/>
    </source>
</evidence>
<dbReference type="PATRIC" id="fig|1178482.3.peg.63"/>
<keyword evidence="2" id="KW-0812">Transmembrane</keyword>
<feature type="transmembrane region" description="Helical" evidence="2">
    <location>
        <begin position="56"/>
        <end position="77"/>
    </location>
</feature>
<sequence length="169" mass="18763">MRQFFYPSAPLSRGTLLFCHAVLQLGVMVAGLWWLIPRTPWMTATSWADAWPPLVIGLGIMLLVMVALRLVAELWLLPHHLANQRAGFSASAVVTRSFERRPAVHDNEQAWTSQGQVLSDDDSAVGTARVKRRAETLAQRRQREPGLNVDATNTGNGNDNDPGRREPSL</sequence>
<feature type="transmembrane region" description="Helical" evidence="2">
    <location>
        <begin position="16"/>
        <end position="36"/>
    </location>
</feature>
<dbReference type="Proteomes" id="UP000019113">
    <property type="component" value="Unassembled WGS sequence"/>
</dbReference>
<gene>
    <name evidence="3" type="ORF">BJB45_21160</name>
</gene>
<dbReference type="AlphaFoldDB" id="W1NCY0"/>
<evidence type="ECO:0000256" key="1">
    <source>
        <dbReference type="SAM" id="MobiDB-lite"/>
    </source>
</evidence>
<evidence type="ECO:0000256" key="2">
    <source>
        <dbReference type="SAM" id="Phobius"/>
    </source>
</evidence>
<dbReference type="RefSeq" id="WP_021817008.1">
    <property type="nucleotide sequence ID" value="NZ_AVBC01000008.1"/>
</dbReference>
<accession>W1NCY0</accession>
<feature type="region of interest" description="Disordered" evidence="1">
    <location>
        <begin position="129"/>
        <end position="169"/>
    </location>
</feature>
<keyword evidence="4" id="KW-1185">Reference proteome</keyword>
<keyword evidence="2" id="KW-1133">Transmembrane helix</keyword>
<evidence type="ECO:0000313" key="3">
    <source>
        <dbReference type="EMBL" id="ERL53348.1"/>
    </source>
</evidence>
<name>W1NCY0_9GAMM</name>
<keyword evidence="2" id="KW-0472">Membrane</keyword>
<comment type="caution">
    <text evidence="3">The sequence shown here is derived from an EMBL/GenBank/DDBJ whole genome shotgun (WGS) entry which is preliminary data.</text>
</comment>
<dbReference type="EMBL" id="AVBC01000008">
    <property type="protein sequence ID" value="ERL53348.1"/>
    <property type="molecule type" value="Genomic_DNA"/>
</dbReference>
<proteinExistence type="predicted"/>
<protein>
    <submittedName>
        <fullName evidence="3">Uncharacterized protein</fullName>
    </submittedName>
</protein>
<reference evidence="3 4" key="1">
    <citation type="submission" date="2013-08" db="EMBL/GenBank/DDBJ databases">
        <title>draft genome of Halomonas huanghegensis, strain BJGMM-B45T.</title>
        <authorList>
            <person name="Miao C."/>
            <person name="Wan Y."/>
            <person name="Jin W."/>
        </authorList>
    </citation>
    <scope>NUCLEOTIDE SEQUENCE [LARGE SCALE GENOMIC DNA]</scope>
    <source>
        <strain evidence="3 4">BJGMM-B45</strain>
    </source>
</reference>